<dbReference type="Proteomes" id="UP000195570">
    <property type="component" value="Unassembled WGS sequence"/>
</dbReference>
<keyword evidence="2" id="KW-1133">Transmembrane helix</keyword>
<dbReference type="GeneID" id="92380074"/>
<feature type="transmembrane region" description="Helical" evidence="2">
    <location>
        <begin position="183"/>
        <end position="208"/>
    </location>
</feature>
<feature type="compositionally biased region" description="Polar residues" evidence="1">
    <location>
        <begin position="50"/>
        <end position="59"/>
    </location>
</feature>
<dbReference type="AlphaFoldDB" id="A0A1G4I988"/>
<organism evidence="3 4">
    <name type="scientific">Trypanosoma equiperdum</name>
    <dbReference type="NCBI Taxonomy" id="5694"/>
    <lineage>
        <taxon>Eukaryota</taxon>
        <taxon>Discoba</taxon>
        <taxon>Euglenozoa</taxon>
        <taxon>Kinetoplastea</taxon>
        <taxon>Metakinetoplastina</taxon>
        <taxon>Trypanosomatida</taxon>
        <taxon>Trypanosomatidae</taxon>
        <taxon>Trypanosoma</taxon>
    </lineage>
</organism>
<keyword evidence="2" id="KW-0472">Membrane</keyword>
<dbReference type="EMBL" id="CZPT02001031">
    <property type="protein sequence ID" value="SCU68661.1"/>
    <property type="molecule type" value="Genomic_DNA"/>
</dbReference>
<gene>
    <name evidence="3" type="ORF">TEOVI_000613500</name>
</gene>
<proteinExistence type="predicted"/>
<dbReference type="RefSeq" id="XP_067079783.1">
    <property type="nucleotide sequence ID" value="XM_067223682.1"/>
</dbReference>
<comment type="caution">
    <text evidence="3">The sequence shown here is derived from an EMBL/GenBank/DDBJ whole genome shotgun (WGS) entry which is preliminary data.</text>
</comment>
<evidence type="ECO:0008006" key="5">
    <source>
        <dbReference type="Google" id="ProtNLM"/>
    </source>
</evidence>
<dbReference type="VEuPathDB" id="TriTrypDB:TEOVI_000613500"/>
<feature type="region of interest" description="Disordered" evidence="1">
    <location>
        <begin position="22"/>
        <end position="92"/>
    </location>
</feature>
<keyword evidence="2" id="KW-0812">Transmembrane</keyword>
<feature type="compositionally biased region" description="Polar residues" evidence="1">
    <location>
        <begin position="27"/>
        <end position="42"/>
    </location>
</feature>
<evidence type="ECO:0000256" key="2">
    <source>
        <dbReference type="SAM" id="Phobius"/>
    </source>
</evidence>
<evidence type="ECO:0000313" key="4">
    <source>
        <dbReference type="Proteomes" id="UP000195570"/>
    </source>
</evidence>
<sequence length="209" mass="23911">MPSTICHRRTSHKVAALLFAPRHRTQRTQSQFGSTTGPTSGAKTDFSGKDGSNSINLSSDTDEAKGNDWHGGGVPRENRSFHFDPNKLPDTIPGLERRELAARLEEQQRELAQKYQQSAADDLAKAIDLMRRAMPPEEFKRFLQDVEKAAAEGSKEAARISAMSPAQLYRYQRRQRRRQRVQLFAKTVMLFVSVFGCVFFLFFFFFFFH</sequence>
<reference evidence="3" key="1">
    <citation type="submission" date="2016-09" db="EMBL/GenBank/DDBJ databases">
        <authorList>
            <person name="Hebert L."/>
            <person name="Moumen B."/>
        </authorList>
    </citation>
    <scope>NUCLEOTIDE SEQUENCE [LARGE SCALE GENOMIC DNA]</scope>
    <source>
        <strain evidence="3">OVI</strain>
    </source>
</reference>
<evidence type="ECO:0000313" key="3">
    <source>
        <dbReference type="EMBL" id="SCU68661.1"/>
    </source>
</evidence>
<feature type="compositionally biased region" description="Basic and acidic residues" evidence="1">
    <location>
        <begin position="76"/>
        <end position="87"/>
    </location>
</feature>
<protein>
    <recommendedName>
        <fullName evidence="5">Transmembrane protein</fullName>
    </recommendedName>
</protein>
<name>A0A1G4I988_TRYEQ</name>
<accession>A0A1G4I988</accession>
<evidence type="ECO:0000256" key="1">
    <source>
        <dbReference type="SAM" id="MobiDB-lite"/>
    </source>
</evidence>
<keyword evidence="4" id="KW-1185">Reference proteome</keyword>